<evidence type="ECO:0000313" key="3">
    <source>
        <dbReference type="Proteomes" id="UP000287651"/>
    </source>
</evidence>
<comment type="caution">
    <text evidence="2">The sequence shown here is derived from an EMBL/GenBank/DDBJ whole genome shotgun (WGS) entry which is preliminary data.</text>
</comment>
<sequence length="228" mass="24988">MSSSGSSSVKVVPSTSSEGTWSDGPETSILGSSCSGIPSPEDTRSRRDLEIMKSCHDIASVISEEALESIGECHGFERSAQETQDVRWKSAPAVGPESTQLEVKVIHMETSAKRPIGSPVADQATTGRPSKRVKIAVRKHKSRHDEGSSRWATREREPEVSAEGSSLTYRRPKSMKDLCGMRVRALRLEPEKLVEPTFPCFYCRYLGRDEGRSGELGKSNSLLTSVFV</sequence>
<evidence type="ECO:0000256" key="1">
    <source>
        <dbReference type="SAM" id="MobiDB-lite"/>
    </source>
</evidence>
<dbReference type="AlphaFoldDB" id="A0A427B8F1"/>
<protein>
    <submittedName>
        <fullName evidence="2">Uncharacterized protein</fullName>
    </submittedName>
</protein>
<organism evidence="2 3">
    <name type="scientific">Ensete ventricosum</name>
    <name type="common">Abyssinian banana</name>
    <name type="synonym">Musa ensete</name>
    <dbReference type="NCBI Taxonomy" id="4639"/>
    <lineage>
        <taxon>Eukaryota</taxon>
        <taxon>Viridiplantae</taxon>
        <taxon>Streptophyta</taxon>
        <taxon>Embryophyta</taxon>
        <taxon>Tracheophyta</taxon>
        <taxon>Spermatophyta</taxon>
        <taxon>Magnoliopsida</taxon>
        <taxon>Liliopsida</taxon>
        <taxon>Zingiberales</taxon>
        <taxon>Musaceae</taxon>
        <taxon>Ensete</taxon>
    </lineage>
</organism>
<dbReference type="Proteomes" id="UP000287651">
    <property type="component" value="Unassembled WGS sequence"/>
</dbReference>
<feature type="compositionally biased region" description="Basic and acidic residues" evidence="1">
    <location>
        <begin position="143"/>
        <end position="159"/>
    </location>
</feature>
<accession>A0A427B8F1</accession>
<feature type="region of interest" description="Disordered" evidence="1">
    <location>
        <begin position="135"/>
        <end position="168"/>
    </location>
</feature>
<feature type="region of interest" description="Disordered" evidence="1">
    <location>
        <begin position="1"/>
        <end position="48"/>
    </location>
</feature>
<proteinExistence type="predicted"/>
<evidence type="ECO:0000313" key="2">
    <source>
        <dbReference type="EMBL" id="RRT84762.1"/>
    </source>
</evidence>
<gene>
    <name evidence="2" type="ORF">B296_00006207</name>
</gene>
<reference evidence="2 3" key="1">
    <citation type="journal article" date="2014" name="Agronomy (Basel)">
        <title>A Draft Genome Sequence for Ensete ventricosum, the Drought-Tolerant Tree Against Hunger.</title>
        <authorList>
            <person name="Harrison J."/>
            <person name="Moore K.A."/>
            <person name="Paszkiewicz K."/>
            <person name="Jones T."/>
            <person name="Grant M."/>
            <person name="Ambacheew D."/>
            <person name="Muzemil S."/>
            <person name="Studholme D.J."/>
        </authorList>
    </citation>
    <scope>NUCLEOTIDE SEQUENCE [LARGE SCALE GENOMIC DNA]</scope>
</reference>
<feature type="compositionally biased region" description="Low complexity" evidence="1">
    <location>
        <begin position="1"/>
        <end position="17"/>
    </location>
</feature>
<dbReference type="EMBL" id="AMZH03000236">
    <property type="protein sequence ID" value="RRT84762.1"/>
    <property type="molecule type" value="Genomic_DNA"/>
</dbReference>
<name>A0A427B8F1_ENSVE</name>